<proteinExistence type="predicted"/>
<name>A0A0S7EXA7_9TELE</name>
<evidence type="ECO:0000313" key="2">
    <source>
        <dbReference type="EMBL" id="JAO06266.1"/>
    </source>
</evidence>
<dbReference type="AlphaFoldDB" id="A0A0S7EXA7"/>
<sequence>IFFIPVMKHLPTPQAQTIYELHVSWPRRVHRVTHVAPRICMAVGVSLRITCLHLCVNEPAGLSKHQFECKPVIKVRSHTQVCSPSSGLQQQRSSKANAASETAGSL</sequence>
<organism evidence="2">
    <name type="scientific">Poeciliopsis prolifica</name>
    <name type="common">blackstripe livebearer</name>
    <dbReference type="NCBI Taxonomy" id="188132"/>
    <lineage>
        <taxon>Eukaryota</taxon>
        <taxon>Metazoa</taxon>
        <taxon>Chordata</taxon>
        <taxon>Craniata</taxon>
        <taxon>Vertebrata</taxon>
        <taxon>Euteleostomi</taxon>
        <taxon>Actinopterygii</taxon>
        <taxon>Neopterygii</taxon>
        <taxon>Teleostei</taxon>
        <taxon>Neoteleostei</taxon>
        <taxon>Acanthomorphata</taxon>
        <taxon>Ovalentaria</taxon>
        <taxon>Atherinomorphae</taxon>
        <taxon>Cyprinodontiformes</taxon>
        <taxon>Poeciliidae</taxon>
        <taxon>Poeciliinae</taxon>
        <taxon>Poeciliopsis</taxon>
    </lineage>
</organism>
<evidence type="ECO:0000256" key="1">
    <source>
        <dbReference type="SAM" id="MobiDB-lite"/>
    </source>
</evidence>
<dbReference type="EMBL" id="GBYX01475410">
    <property type="protein sequence ID" value="JAO06266.1"/>
    <property type="molecule type" value="Transcribed_RNA"/>
</dbReference>
<gene>
    <name evidence="2" type="primary">PPUP7919</name>
</gene>
<reference evidence="2" key="1">
    <citation type="submission" date="2014-12" db="EMBL/GenBank/DDBJ databases">
        <title>Parallel Evolution in Life History Adaptation Evident in the Tissue-Specific Poeciliopsis prolifica transcriptome.</title>
        <authorList>
            <person name="Jue N.K."/>
            <person name="Foley R.J."/>
            <person name="Obergfell C."/>
            <person name="Reznick D.N."/>
            <person name="O'Neill R.J."/>
            <person name="O'Neill M.J."/>
        </authorList>
    </citation>
    <scope>NUCLEOTIDE SEQUENCE</scope>
</reference>
<protein>
    <submittedName>
        <fullName evidence="2">PPUP7919</fullName>
    </submittedName>
</protein>
<accession>A0A0S7EXA7</accession>
<feature type="region of interest" description="Disordered" evidence="1">
    <location>
        <begin position="82"/>
        <end position="106"/>
    </location>
</feature>
<feature type="non-terminal residue" evidence="2">
    <location>
        <position position="1"/>
    </location>
</feature>